<dbReference type="SMART" id="SM00320">
    <property type="entry name" value="WD40"/>
    <property type="match status" value="7"/>
</dbReference>
<accession>A0AAD9NYC3</accession>
<dbReference type="InterPro" id="IPR019775">
    <property type="entry name" value="WD40_repeat_CS"/>
</dbReference>
<comment type="caution">
    <text evidence="10">The sequence shown here is derived from an EMBL/GenBank/DDBJ whole genome shotgun (WGS) entry which is preliminary data.</text>
</comment>
<dbReference type="AlphaFoldDB" id="A0AAD9NYC3"/>
<evidence type="ECO:0000256" key="7">
    <source>
        <dbReference type="ARBA" id="ARBA00040954"/>
    </source>
</evidence>
<dbReference type="Gene3D" id="2.130.10.10">
    <property type="entry name" value="YVTN repeat-like/Quinoprotein amine dehydrogenase"/>
    <property type="match status" value="3"/>
</dbReference>
<dbReference type="PRINTS" id="PR00320">
    <property type="entry name" value="GPROTEINBRPT"/>
</dbReference>
<dbReference type="GO" id="GO:0005737">
    <property type="term" value="C:cytoplasm"/>
    <property type="evidence" value="ECO:0007669"/>
    <property type="project" value="UniProtKB-SubCell"/>
</dbReference>
<evidence type="ECO:0000313" key="11">
    <source>
        <dbReference type="Proteomes" id="UP001209878"/>
    </source>
</evidence>
<feature type="repeat" description="WD" evidence="8">
    <location>
        <begin position="264"/>
        <end position="305"/>
    </location>
</feature>
<organism evidence="10 11">
    <name type="scientific">Ridgeia piscesae</name>
    <name type="common">Tubeworm</name>
    <dbReference type="NCBI Taxonomy" id="27915"/>
    <lineage>
        <taxon>Eukaryota</taxon>
        <taxon>Metazoa</taxon>
        <taxon>Spiralia</taxon>
        <taxon>Lophotrochozoa</taxon>
        <taxon>Annelida</taxon>
        <taxon>Polychaeta</taxon>
        <taxon>Sedentaria</taxon>
        <taxon>Canalipalpata</taxon>
        <taxon>Sabellida</taxon>
        <taxon>Siboglinidae</taxon>
        <taxon>Ridgeia</taxon>
    </lineage>
</organism>
<evidence type="ECO:0000256" key="3">
    <source>
        <dbReference type="ARBA" id="ARBA00022490"/>
    </source>
</evidence>
<name>A0AAD9NYC3_RIDPI</name>
<feature type="repeat" description="WD" evidence="8">
    <location>
        <begin position="306"/>
        <end position="347"/>
    </location>
</feature>
<feature type="region of interest" description="Disordered" evidence="9">
    <location>
        <begin position="80"/>
        <end position="99"/>
    </location>
</feature>
<feature type="repeat" description="WD" evidence="8">
    <location>
        <begin position="180"/>
        <end position="212"/>
    </location>
</feature>
<feature type="region of interest" description="Disordered" evidence="9">
    <location>
        <begin position="1"/>
        <end position="29"/>
    </location>
</feature>
<keyword evidence="5" id="KW-0677">Repeat</keyword>
<keyword evidence="3" id="KW-0963">Cytoplasm</keyword>
<feature type="compositionally biased region" description="Basic residues" evidence="9">
    <location>
        <begin position="7"/>
        <end position="18"/>
    </location>
</feature>
<dbReference type="InterPro" id="IPR036322">
    <property type="entry name" value="WD40_repeat_dom_sf"/>
</dbReference>
<evidence type="ECO:0000256" key="8">
    <source>
        <dbReference type="PROSITE-ProRule" id="PRU00221"/>
    </source>
</evidence>
<evidence type="ECO:0000256" key="2">
    <source>
        <dbReference type="ARBA" id="ARBA00004496"/>
    </source>
</evidence>
<dbReference type="InterPro" id="IPR020472">
    <property type="entry name" value="WD40_PAC1"/>
</dbReference>
<comment type="subcellular location">
    <subcellularLocation>
        <location evidence="2">Cytoplasm</location>
    </subcellularLocation>
    <subcellularLocation>
        <location evidence="1">Nucleus</location>
    </subcellularLocation>
</comment>
<protein>
    <recommendedName>
        <fullName evidence="7">WD repeat-containing protein 37</fullName>
    </recommendedName>
</protein>
<dbReference type="PANTHER" id="PTHR19855">
    <property type="entry name" value="WD40 REPEAT PROTEIN 12, 37"/>
    <property type="match status" value="1"/>
</dbReference>
<evidence type="ECO:0000256" key="6">
    <source>
        <dbReference type="ARBA" id="ARBA00023242"/>
    </source>
</evidence>
<dbReference type="InterPro" id="IPR015943">
    <property type="entry name" value="WD40/YVTN_repeat-like_dom_sf"/>
</dbReference>
<reference evidence="10" key="1">
    <citation type="journal article" date="2023" name="Mol. Biol. Evol.">
        <title>Third-Generation Sequencing Reveals the Adaptive Role of the Epigenome in Three Deep-Sea Polychaetes.</title>
        <authorList>
            <person name="Perez M."/>
            <person name="Aroh O."/>
            <person name="Sun Y."/>
            <person name="Lan Y."/>
            <person name="Juniper S.K."/>
            <person name="Young C.R."/>
            <person name="Angers B."/>
            <person name="Qian P.Y."/>
        </authorList>
    </citation>
    <scope>NUCLEOTIDE SEQUENCE</scope>
    <source>
        <strain evidence="10">R07B-5</strain>
    </source>
</reference>
<keyword evidence="6" id="KW-0539">Nucleus</keyword>
<gene>
    <name evidence="10" type="ORF">NP493_257g02017</name>
</gene>
<dbReference type="FunFam" id="2.130.10.10:FF:002921">
    <property type="entry name" value="Predicted protein"/>
    <property type="match status" value="1"/>
</dbReference>
<proteinExistence type="predicted"/>
<dbReference type="CDD" id="cd00200">
    <property type="entry name" value="WD40"/>
    <property type="match status" value="1"/>
</dbReference>
<feature type="repeat" description="WD" evidence="8">
    <location>
        <begin position="137"/>
        <end position="179"/>
    </location>
</feature>
<dbReference type="InterPro" id="IPR001680">
    <property type="entry name" value="WD40_rpt"/>
</dbReference>
<evidence type="ECO:0000256" key="1">
    <source>
        <dbReference type="ARBA" id="ARBA00004123"/>
    </source>
</evidence>
<sequence>MDGTTKFKSKRAAKQRRHTSSETRASDVEAEGLLPHARRSRLYNLFGQIEREFEQLYADNLAMQEKLEILNDRLEQVTGTEKDADDGMDGAQSIKQSVKKSGSQISQKLKLTYKTSTSKIVSSFRASTSASQVVRDFRGHRDGVWEVTVSRTEPRVIATASADHTACIWWIQTGTCLLQYLGHSGSVNSVRFHPTLDVAVSASGDQTCHIWKANISAPQHVENLKALSSGEDDLDGSEKEYVETVDSSDDRHEPTFIHQAMVELQGHSGVVIAADWMPGGSQVISASWDRTANLYDAETGELITTLTGHDQELTNVCAHTSQKLVVTTSKDTTFRLWDFRDPSMKVNVFQGHTQHVTSAVFAGGDKVISGSDDRTVKVWDLKNMRSPLTTIRTDSAVNRLSVSPHQNLMAIPHDNRHIRLYDLNGVRIGRLPNNKRQGHSRMVCATAWAEDLSETSVVNLFSCGFDRHVFGWHINLLPKE</sequence>
<evidence type="ECO:0000256" key="4">
    <source>
        <dbReference type="ARBA" id="ARBA00022574"/>
    </source>
</evidence>
<dbReference type="PANTHER" id="PTHR19855:SF12">
    <property type="entry name" value="WD REPEAT-CONTAINING PROTEIN 37"/>
    <property type="match status" value="1"/>
</dbReference>
<dbReference type="PROSITE" id="PS50082">
    <property type="entry name" value="WD_REPEATS_2"/>
    <property type="match status" value="5"/>
</dbReference>
<evidence type="ECO:0000256" key="5">
    <source>
        <dbReference type="ARBA" id="ARBA00022737"/>
    </source>
</evidence>
<keyword evidence="11" id="KW-1185">Reference proteome</keyword>
<dbReference type="PROSITE" id="PS50294">
    <property type="entry name" value="WD_REPEATS_REGION"/>
    <property type="match status" value="4"/>
</dbReference>
<feature type="repeat" description="WD" evidence="8">
    <location>
        <begin position="349"/>
        <end position="389"/>
    </location>
</feature>
<dbReference type="EMBL" id="JAODUO010000257">
    <property type="protein sequence ID" value="KAK2184675.1"/>
    <property type="molecule type" value="Genomic_DNA"/>
</dbReference>
<evidence type="ECO:0000313" key="10">
    <source>
        <dbReference type="EMBL" id="KAK2184675.1"/>
    </source>
</evidence>
<dbReference type="PROSITE" id="PS00678">
    <property type="entry name" value="WD_REPEATS_1"/>
    <property type="match status" value="1"/>
</dbReference>
<dbReference type="Proteomes" id="UP001209878">
    <property type="component" value="Unassembled WGS sequence"/>
</dbReference>
<dbReference type="SUPFAM" id="SSF50978">
    <property type="entry name" value="WD40 repeat-like"/>
    <property type="match status" value="1"/>
</dbReference>
<dbReference type="GO" id="GO:0005634">
    <property type="term" value="C:nucleus"/>
    <property type="evidence" value="ECO:0007669"/>
    <property type="project" value="UniProtKB-SubCell"/>
</dbReference>
<keyword evidence="4 8" id="KW-0853">WD repeat</keyword>
<dbReference type="Pfam" id="PF00400">
    <property type="entry name" value="WD40"/>
    <property type="match status" value="5"/>
</dbReference>
<evidence type="ECO:0000256" key="9">
    <source>
        <dbReference type="SAM" id="MobiDB-lite"/>
    </source>
</evidence>